<evidence type="ECO:0000313" key="8">
    <source>
        <dbReference type="Proteomes" id="UP000653411"/>
    </source>
</evidence>
<reference evidence="7" key="1">
    <citation type="journal article" date="2014" name="Int. J. Syst. Evol. Microbiol.">
        <title>Complete genome sequence of Corynebacterium casei LMG S-19264T (=DSM 44701T), isolated from a smear-ripened cheese.</title>
        <authorList>
            <consortium name="US DOE Joint Genome Institute (JGI-PGF)"/>
            <person name="Walter F."/>
            <person name="Albersmeier A."/>
            <person name="Kalinowski J."/>
            <person name="Ruckert C."/>
        </authorList>
    </citation>
    <scope>NUCLEOTIDE SEQUENCE</scope>
    <source>
        <strain evidence="7">CGMCC 4.7110</strain>
    </source>
</reference>
<dbReference type="Gene3D" id="3.40.50.720">
    <property type="entry name" value="NAD(P)-binding Rossmann-like Domain"/>
    <property type="match status" value="1"/>
</dbReference>
<feature type="domain" description="3-hydroxyacyl-CoA dehydrogenase NAD binding" evidence="6">
    <location>
        <begin position="23"/>
        <end position="202"/>
    </location>
</feature>
<dbReference type="InterPro" id="IPR013328">
    <property type="entry name" value="6PGD_dom2"/>
</dbReference>
<dbReference type="PIRSF" id="PIRSF000105">
    <property type="entry name" value="HCDH"/>
    <property type="match status" value="1"/>
</dbReference>
<evidence type="ECO:0000259" key="5">
    <source>
        <dbReference type="Pfam" id="PF00725"/>
    </source>
</evidence>
<dbReference type="AlphaFoldDB" id="A0A917XLL8"/>
<dbReference type="GO" id="GO:0008691">
    <property type="term" value="F:3-hydroxybutyryl-CoA dehydrogenase activity"/>
    <property type="evidence" value="ECO:0007669"/>
    <property type="project" value="TreeGrafter"/>
</dbReference>
<dbReference type="FunFam" id="3.40.50.720:FF:000009">
    <property type="entry name" value="Fatty oxidation complex, alpha subunit"/>
    <property type="match status" value="1"/>
</dbReference>
<dbReference type="RefSeq" id="WP_308426585.1">
    <property type="nucleotide sequence ID" value="NZ_BMML01000029.1"/>
</dbReference>
<keyword evidence="3" id="KW-0560">Oxidoreductase</keyword>
<dbReference type="PANTHER" id="PTHR48075:SF9">
    <property type="entry name" value="3-HYDROXYBUTYRYL-COA DEHYDROGENASE"/>
    <property type="match status" value="1"/>
</dbReference>
<dbReference type="GO" id="GO:0070403">
    <property type="term" value="F:NAD+ binding"/>
    <property type="evidence" value="ECO:0007669"/>
    <property type="project" value="InterPro"/>
</dbReference>
<sequence length="308" mass="32471">MTAKDTGVPASDAAEHEGDIRRVGVVGCGLMGAGIAEVCARAGLDVVVHEVGEEAAGAGLARITASLDRGVRRGKLAAVDREAALGHVRVTSDLAELSDRDLVVEAATEDEGVKVELFAELDRIVEREDALLASNTSSLPIMKLGAATRRPRQVIGVHFFNPVPVLDLVEIVPSLLTSPETQARAEGFVTHVLGKKVIRAQDRAGFVVNALLVPYLLSAIRMLESGFASAEDIDTGMVLGCAHPMGPLSLADLIGLDTLTAIAEAMYADFKDPLYAPPPLLLRMVEAGLLGRKSGRGFHDFSASQKGH</sequence>
<reference evidence="7" key="2">
    <citation type="submission" date="2020-09" db="EMBL/GenBank/DDBJ databases">
        <authorList>
            <person name="Sun Q."/>
            <person name="Zhou Y."/>
        </authorList>
    </citation>
    <scope>NUCLEOTIDE SEQUENCE</scope>
    <source>
        <strain evidence="7">CGMCC 4.7110</strain>
    </source>
</reference>
<protein>
    <submittedName>
        <fullName evidence="7">3-hydroxybutyryl-CoA dehydrogenase</fullName>
    </submittedName>
</protein>
<dbReference type="InterPro" id="IPR008927">
    <property type="entry name" value="6-PGluconate_DH-like_C_sf"/>
</dbReference>
<evidence type="ECO:0000256" key="3">
    <source>
        <dbReference type="ARBA" id="ARBA00023002"/>
    </source>
</evidence>
<proteinExistence type="inferred from homology"/>
<organism evidence="7 8">
    <name type="scientific">Streptomyces fuscichromogenes</name>
    <dbReference type="NCBI Taxonomy" id="1324013"/>
    <lineage>
        <taxon>Bacteria</taxon>
        <taxon>Bacillati</taxon>
        <taxon>Actinomycetota</taxon>
        <taxon>Actinomycetes</taxon>
        <taxon>Kitasatosporales</taxon>
        <taxon>Streptomycetaceae</taxon>
        <taxon>Streptomyces</taxon>
    </lineage>
</organism>
<dbReference type="PANTHER" id="PTHR48075">
    <property type="entry name" value="3-HYDROXYACYL-COA DEHYDROGENASE FAMILY PROTEIN"/>
    <property type="match status" value="1"/>
</dbReference>
<evidence type="ECO:0000256" key="2">
    <source>
        <dbReference type="ARBA" id="ARBA00009463"/>
    </source>
</evidence>
<dbReference type="InterPro" id="IPR006108">
    <property type="entry name" value="3HC_DH_C"/>
</dbReference>
<comment type="pathway">
    <text evidence="1">Lipid metabolism; butanoate metabolism.</text>
</comment>
<dbReference type="InterPro" id="IPR006176">
    <property type="entry name" value="3-OHacyl-CoA_DH_NAD-bd"/>
</dbReference>
<evidence type="ECO:0000256" key="4">
    <source>
        <dbReference type="PIRSR" id="PIRSR000105-1"/>
    </source>
</evidence>
<feature type="site" description="Important for catalytic activity" evidence="4">
    <location>
        <position position="158"/>
    </location>
</feature>
<evidence type="ECO:0000256" key="1">
    <source>
        <dbReference type="ARBA" id="ARBA00005086"/>
    </source>
</evidence>
<dbReference type="SUPFAM" id="SSF48179">
    <property type="entry name" value="6-phosphogluconate dehydrogenase C-terminal domain-like"/>
    <property type="match status" value="1"/>
</dbReference>
<dbReference type="InterPro" id="IPR022694">
    <property type="entry name" value="3-OHacyl-CoA_DH"/>
</dbReference>
<comment type="similarity">
    <text evidence="2">Belongs to the 3-hydroxyacyl-CoA dehydrogenase family.</text>
</comment>
<dbReference type="SUPFAM" id="SSF51735">
    <property type="entry name" value="NAD(P)-binding Rossmann-fold domains"/>
    <property type="match status" value="1"/>
</dbReference>
<dbReference type="EMBL" id="BMML01000029">
    <property type="protein sequence ID" value="GGN38896.1"/>
    <property type="molecule type" value="Genomic_DNA"/>
</dbReference>
<name>A0A917XLL8_9ACTN</name>
<dbReference type="Pfam" id="PF02737">
    <property type="entry name" value="3HCDH_N"/>
    <property type="match status" value="1"/>
</dbReference>
<dbReference type="Pfam" id="PF00725">
    <property type="entry name" value="3HCDH"/>
    <property type="match status" value="1"/>
</dbReference>
<feature type="domain" description="3-hydroxyacyl-CoA dehydrogenase C-terminal" evidence="5">
    <location>
        <begin position="205"/>
        <end position="299"/>
    </location>
</feature>
<dbReference type="Proteomes" id="UP000653411">
    <property type="component" value="Unassembled WGS sequence"/>
</dbReference>
<evidence type="ECO:0000313" key="7">
    <source>
        <dbReference type="EMBL" id="GGN38896.1"/>
    </source>
</evidence>
<gene>
    <name evidence="7" type="primary">paaH</name>
    <name evidence="7" type="ORF">GCM10011578_084780</name>
</gene>
<dbReference type="GO" id="GO:0006635">
    <property type="term" value="P:fatty acid beta-oxidation"/>
    <property type="evidence" value="ECO:0007669"/>
    <property type="project" value="TreeGrafter"/>
</dbReference>
<dbReference type="NCBIfam" id="NF005875">
    <property type="entry name" value="PRK07819.1"/>
    <property type="match status" value="1"/>
</dbReference>
<dbReference type="Gene3D" id="1.10.1040.10">
    <property type="entry name" value="N-(1-d-carboxylethyl)-l-norvaline Dehydrogenase, domain 2"/>
    <property type="match status" value="1"/>
</dbReference>
<dbReference type="InterPro" id="IPR036291">
    <property type="entry name" value="NAD(P)-bd_dom_sf"/>
</dbReference>
<keyword evidence="8" id="KW-1185">Reference proteome</keyword>
<comment type="caution">
    <text evidence="7">The sequence shown here is derived from an EMBL/GenBank/DDBJ whole genome shotgun (WGS) entry which is preliminary data.</text>
</comment>
<accession>A0A917XLL8</accession>
<evidence type="ECO:0000259" key="6">
    <source>
        <dbReference type="Pfam" id="PF02737"/>
    </source>
</evidence>